<evidence type="ECO:0000313" key="2">
    <source>
        <dbReference type="Proteomes" id="UP000297527"/>
    </source>
</evidence>
<accession>A0A4Z1IIP7</accession>
<name>A0A4Z1IIP7_9HELO</name>
<dbReference type="AlphaFoldDB" id="A0A4Z1IIP7"/>
<protein>
    <submittedName>
        <fullName evidence="1">Uncharacterized protein</fullName>
    </submittedName>
</protein>
<sequence>MELIHGSSFANKGSVSLGEYIVRPFTGYFVLMYYPHFSNANVTGIISVARDPNKLLSHPRPNVSYIYCPKRESTAPITLLKVVFAAKALAAKTVNASITPGKQ</sequence>
<dbReference type="EMBL" id="PQXN01000027">
    <property type="protein sequence ID" value="TGO61451.1"/>
    <property type="molecule type" value="Genomic_DNA"/>
</dbReference>
<proteinExistence type="predicted"/>
<keyword evidence="2" id="KW-1185">Reference proteome</keyword>
<reference evidence="1 2" key="1">
    <citation type="submission" date="2017-12" db="EMBL/GenBank/DDBJ databases">
        <title>Comparative genomics of Botrytis spp.</title>
        <authorList>
            <person name="Valero-Jimenez C.A."/>
            <person name="Tapia P."/>
            <person name="Veloso J."/>
            <person name="Silva-Moreno E."/>
            <person name="Staats M."/>
            <person name="Valdes J.H."/>
            <person name="Van Kan J.A.L."/>
        </authorList>
    </citation>
    <scope>NUCLEOTIDE SEQUENCE [LARGE SCALE GENOMIC DNA]</scope>
    <source>
        <strain evidence="1 2">MUCL11595</strain>
    </source>
</reference>
<comment type="caution">
    <text evidence="1">The sequence shown here is derived from an EMBL/GenBank/DDBJ whole genome shotgun (WGS) entry which is preliminary data.</text>
</comment>
<dbReference type="Proteomes" id="UP000297527">
    <property type="component" value="Unassembled WGS sequence"/>
</dbReference>
<gene>
    <name evidence="1" type="ORF">BCON_0027g00380</name>
</gene>
<evidence type="ECO:0000313" key="1">
    <source>
        <dbReference type="EMBL" id="TGO61451.1"/>
    </source>
</evidence>
<organism evidence="1 2">
    <name type="scientific">Botryotinia convoluta</name>
    <dbReference type="NCBI Taxonomy" id="54673"/>
    <lineage>
        <taxon>Eukaryota</taxon>
        <taxon>Fungi</taxon>
        <taxon>Dikarya</taxon>
        <taxon>Ascomycota</taxon>
        <taxon>Pezizomycotina</taxon>
        <taxon>Leotiomycetes</taxon>
        <taxon>Helotiales</taxon>
        <taxon>Sclerotiniaceae</taxon>
        <taxon>Botryotinia</taxon>
    </lineage>
</organism>